<dbReference type="AlphaFoldDB" id="A0A2R8CFC3"/>
<evidence type="ECO:0000313" key="7">
    <source>
        <dbReference type="EMBL" id="SPJ31154.1"/>
    </source>
</evidence>
<keyword evidence="2" id="KW-1003">Cell membrane</keyword>
<feature type="transmembrane region" description="Helical" evidence="6">
    <location>
        <begin position="300"/>
        <end position="323"/>
    </location>
</feature>
<feature type="transmembrane region" description="Helical" evidence="6">
    <location>
        <begin position="371"/>
        <end position="392"/>
    </location>
</feature>
<evidence type="ECO:0000256" key="6">
    <source>
        <dbReference type="SAM" id="Phobius"/>
    </source>
</evidence>
<protein>
    <recommendedName>
        <fullName evidence="9">Polysaccharide biosynthesis protein C-terminal domain-containing protein</fullName>
    </recommendedName>
</protein>
<keyword evidence="8" id="KW-1185">Reference proteome</keyword>
<keyword evidence="5 6" id="KW-0472">Membrane</keyword>
<dbReference type="InterPro" id="IPR050833">
    <property type="entry name" value="Poly_Biosynth_Transport"/>
</dbReference>
<dbReference type="OrthoDB" id="7828817at2"/>
<accession>A0A2R8CFC3</accession>
<dbReference type="PANTHER" id="PTHR30250">
    <property type="entry name" value="PST FAMILY PREDICTED COLANIC ACID TRANSPORTER"/>
    <property type="match status" value="1"/>
</dbReference>
<reference evidence="8" key="1">
    <citation type="submission" date="2018-03" db="EMBL/GenBank/DDBJ databases">
        <authorList>
            <person name="Rodrigo-Torres L."/>
            <person name="Arahal R. D."/>
            <person name="Lucena T."/>
        </authorList>
    </citation>
    <scope>NUCLEOTIDE SEQUENCE [LARGE SCALE GENOMIC DNA]</scope>
    <source>
        <strain evidence="8">CECT 7615</strain>
    </source>
</reference>
<feature type="transmembrane region" description="Helical" evidence="6">
    <location>
        <begin position="398"/>
        <end position="419"/>
    </location>
</feature>
<keyword evidence="3 6" id="KW-0812">Transmembrane</keyword>
<feature type="transmembrane region" description="Helical" evidence="6">
    <location>
        <begin position="90"/>
        <end position="112"/>
    </location>
</feature>
<dbReference type="EMBL" id="ONZG01000017">
    <property type="protein sequence ID" value="SPJ31154.1"/>
    <property type="molecule type" value="Genomic_DNA"/>
</dbReference>
<feature type="transmembrane region" description="Helical" evidence="6">
    <location>
        <begin position="21"/>
        <end position="45"/>
    </location>
</feature>
<dbReference type="RefSeq" id="WP_108792308.1">
    <property type="nucleotide sequence ID" value="NZ_ONZG01000017.1"/>
</dbReference>
<feature type="transmembrane region" description="Helical" evidence="6">
    <location>
        <begin position="253"/>
        <end position="279"/>
    </location>
</feature>
<feature type="transmembrane region" description="Helical" evidence="6">
    <location>
        <begin position="343"/>
        <end position="364"/>
    </location>
</feature>
<name>A0A2R8CFC3_9RHOB</name>
<organism evidence="7 8">
    <name type="scientific">Falsiruegeria mediterranea M17</name>
    <dbReference type="NCBI Taxonomy" id="1200281"/>
    <lineage>
        <taxon>Bacteria</taxon>
        <taxon>Pseudomonadati</taxon>
        <taxon>Pseudomonadota</taxon>
        <taxon>Alphaproteobacteria</taxon>
        <taxon>Rhodobacterales</taxon>
        <taxon>Roseobacteraceae</taxon>
        <taxon>Falsiruegeria</taxon>
    </lineage>
</organism>
<evidence type="ECO:0000256" key="2">
    <source>
        <dbReference type="ARBA" id="ARBA00022475"/>
    </source>
</evidence>
<comment type="subcellular location">
    <subcellularLocation>
        <location evidence="1">Cell membrane</location>
        <topology evidence="1">Multi-pass membrane protein</topology>
    </subcellularLocation>
</comment>
<evidence type="ECO:0008006" key="9">
    <source>
        <dbReference type="Google" id="ProtNLM"/>
    </source>
</evidence>
<feature type="transmembrane region" description="Helical" evidence="6">
    <location>
        <begin position="51"/>
        <end position="70"/>
    </location>
</feature>
<dbReference type="PANTHER" id="PTHR30250:SF11">
    <property type="entry name" value="O-ANTIGEN TRANSPORTER-RELATED"/>
    <property type="match status" value="1"/>
</dbReference>
<gene>
    <name evidence="7" type="ORF">TRM7615_04695</name>
</gene>
<feature type="transmembrane region" description="Helical" evidence="6">
    <location>
        <begin position="151"/>
        <end position="171"/>
    </location>
</feature>
<dbReference type="GO" id="GO:0005886">
    <property type="term" value="C:plasma membrane"/>
    <property type="evidence" value="ECO:0007669"/>
    <property type="project" value="UniProtKB-SubCell"/>
</dbReference>
<evidence type="ECO:0000313" key="8">
    <source>
        <dbReference type="Proteomes" id="UP000244898"/>
    </source>
</evidence>
<sequence length="438" mass="47530">MKVAKPKIDPKPPLPRLRSNLFFALVGRGYLALTQLGMIMVTAHLGQIEEVGALALATAVVTPLFFLASLGMREVHTVDDLTHYSRADYVALRFVGGILALALTVLLAFTVFAQAGGIVQNSLVLLALVRFFGTQSDLNHGMFQRAERLDFVAWSILVRGSAGFLAFAVAFWFWRNLPIALCFQAVAWALAYRVADLRLLERLGQRVAWADLWNTDHRKLLRLAWWLLPVGVALLLSRGAISVPSIVLERSAGLAAIGLFGALVYVHTALNMVANTLGSATSARLRLYIRDGQHENLRRLMRWMIGGALALALTAVGVAWVFGDPILTLVFGQEYAARELFTVIVMGSSLTLLATPMITLLTAAQVLWIRFAIASVAFGASVGASFLLIPAYGVMGAGWAFVLTCGAQLGAACVATLWCKSRIVGNSLAWSNTYEAQR</sequence>
<evidence type="ECO:0000256" key="5">
    <source>
        <dbReference type="ARBA" id="ARBA00023136"/>
    </source>
</evidence>
<evidence type="ECO:0000256" key="1">
    <source>
        <dbReference type="ARBA" id="ARBA00004651"/>
    </source>
</evidence>
<feature type="transmembrane region" description="Helical" evidence="6">
    <location>
        <begin position="223"/>
        <end position="241"/>
    </location>
</feature>
<evidence type="ECO:0000256" key="3">
    <source>
        <dbReference type="ARBA" id="ARBA00022692"/>
    </source>
</evidence>
<dbReference type="Proteomes" id="UP000244898">
    <property type="component" value="Unassembled WGS sequence"/>
</dbReference>
<evidence type="ECO:0000256" key="4">
    <source>
        <dbReference type="ARBA" id="ARBA00022989"/>
    </source>
</evidence>
<proteinExistence type="predicted"/>
<keyword evidence="4 6" id="KW-1133">Transmembrane helix</keyword>